<dbReference type="EMBL" id="JAHRIN010001176">
    <property type="protein sequence ID" value="MEQ2191730.1"/>
    <property type="molecule type" value="Genomic_DNA"/>
</dbReference>
<reference evidence="1 2" key="1">
    <citation type="submission" date="2021-06" db="EMBL/GenBank/DDBJ databases">
        <authorList>
            <person name="Palmer J.M."/>
        </authorList>
    </citation>
    <scope>NUCLEOTIDE SEQUENCE [LARGE SCALE GENOMIC DNA]</scope>
    <source>
        <strain evidence="1 2">XC_2019</strain>
        <tissue evidence="1">Muscle</tissue>
    </source>
</reference>
<evidence type="ECO:0000313" key="1">
    <source>
        <dbReference type="EMBL" id="MEQ2191730.1"/>
    </source>
</evidence>
<accession>A0ABV0Q7E2</accession>
<evidence type="ECO:0000313" key="2">
    <source>
        <dbReference type="Proteomes" id="UP001434883"/>
    </source>
</evidence>
<protein>
    <submittedName>
        <fullName evidence="1">Uncharacterized protein</fullName>
    </submittedName>
</protein>
<sequence>KIISSLFTSRAGGAIVLSGSIAGLEGVSNMSLHRAASMRKTFSTGVAAMKKKSLCIQIKLQVVKKDTQKSFSSINTVLKMSLDAVHLLPCLGFILESTSGRRAFVNCKMQLERKVLRLSPRFELQPEKMIYWLFL</sequence>
<proteinExistence type="predicted"/>
<dbReference type="Proteomes" id="UP001434883">
    <property type="component" value="Unassembled WGS sequence"/>
</dbReference>
<organism evidence="1 2">
    <name type="scientific">Xenoophorus captivus</name>
    <dbReference type="NCBI Taxonomy" id="1517983"/>
    <lineage>
        <taxon>Eukaryota</taxon>
        <taxon>Metazoa</taxon>
        <taxon>Chordata</taxon>
        <taxon>Craniata</taxon>
        <taxon>Vertebrata</taxon>
        <taxon>Euteleostomi</taxon>
        <taxon>Actinopterygii</taxon>
        <taxon>Neopterygii</taxon>
        <taxon>Teleostei</taxon>
        <taxon>Neoteleostei</taxon>
        <taxon>Acanthomorphata</taxon>
        <taxon>Ovalentaria</taxon>
        <taxon>Atherinomorphae</taxon>
        <taxon>Cyprinodontiformes</taxon>
        <taxon>Goodeidae</taxon>
        <taxon>Xenoophorus</taxon>
    </lineage>
</organism>
<feature type="non-terminal residue" evidence="1">
    <location>
        <position position="1"/>
    </location>
</feature>
<comment type="caution">
    <text evidence="1">The sequence shown here is derived from an EMBL/GenBank/DDBJ whole genome shotgun (WGS) entry which is preliminary data.</text>
</comment>
<keyword evidence="2" id="KW-1185">Reference proteome</keyword>
<name>A0ABV0Q7E2_9TELE</name>
<gene>
    <name evidence="1" type="ORF">XENOCAPTIV_001818</name>
</gene>